<sequence>MEPQIVNHIILDSQIMETLFSERASAIFVVDSSDIVM</sequence>
<dbReference type="AlphaFoldDB" id="A0A087HFA4"/>
<dbReference type="Gramene" id="KFK40806">
    <property type="protein sequence ID" value="KFK40806"/>
    <property type="gene ID" value="AALP_AA2G043400"/>
</dbReference>
<evidence type="ECO:0000313" key="2">
    <source>
        <dbReference type="Proteomes" id="UP000029120"/>
    </source>
</evidence>
<name>A0A087HFA4_ARAAL</name>
<dbReference type="Proteomes" id="UP000029120">
    <property type="component" value="Chromosome 2"/>
</dbReference>
<keyword evidence="2" id="KW-1185">Reference proteome</keyword>
<accession>A0A087HFA4</accession>
<dbReference type="EMBL" id="CM002870">
    <property type="protein sequence ID" value="KFK40806.1"/>
    <property type="molecule type" value="Genomic_DNA"/>
</dbReference>
<organism evidence="1 2">
    <name type="scientific">Arabis alpina</name>
    <name type="common">Alpine rock-cress</name>
    <dbReference type="NCBI Taxonomy" id="50452"/>
    <lineage>
        <taxon>Eukaryota</taxon>
        <taxon>Viridiplantae</taxon>
        <taxon>Streptophyta</taxon>
        <taxon>Embryophyta</taxon>
        <taxon>Tracheophyta</taxon>
        <taxon>Spermatophyta</taxon>
        <taxon>Magnoliopsida</taxon>
        <taxon>eudicotyledons</taxon>
        <taxon>Gunneridae</taxon>
        <taxon>Pentapetalae</taxon>
        <taxon>rosids</taxon>
        <taxon>malvids</taxon>
        <taxon>Brassicales</taxon>
        <taxon>Brassicaceae</taxon>
        <taxon>Arabideae</taxon>
        <taxon>Arabis</taxon>
    </lineage>
</organism>
<proteinExistence type="predicted"/>
<evidence type="ECO:0000313" key="1">
    <source>
        <dbReference type="EMBL" id="KFK40806.1"/>
    </source>
</evidence>
<protein>
    <submittedName>
        <fullName evidence="1">Uncharacterized protein</fullName>
    </submittedName>
</protein>
<gene>
    <name evidence="1" type="ordered locus">AALP_Aa2g043400</name>
</gene>
<reference evidence="2" key="1">
    <citation type="journal article" date="2015" name="Nat. Plants">
        <title>Genome expansion of Arabis alpina linked with retrotransposition and reduced symmetric DNA methylation.</title>
        <authorList>
            <person name="Willing E.M."/>
            <person name="Rawat V."/>
            <person name="Mandakova T."/>
            <person name="Maumus F."/>
            <person name="James G.V."/>
            <person name="Nordstroem K.J."/>
            <person name="Becker C."/>
            <person name="Warthmann N."/>
            <person name="Chica C."/>
            <person name="Szarzynska B."/>
            <person name="Zytnicki M."/>
            <person name="Albani M.C."/>
            <person name="Kiefer C."/>
            <person name="Bergonzi S."/>
            <person name="Castaings L."/>
            <person name="Mateos J.L."/>
            <person name="Berns M.C."/>
            <person name="Bujdoso N."/>
            <person name="Piofczyk T."/>
            <person name="de Lorenzo L."/>
            <person name="Barrero-Sicilia C."/>
            <person name="Mateos I."/>
            <person name="Piednoel M."/>
            <person name="Hagmann J."/>
            <person name="Chen-Min-Tao R."/>
            <person name="Iglesias-Fernandez R."/>
            <person name="Schuster S.C."/>
            <person name="Alonso-Blanco C."/>
            <person name="Roudier F."/>
            <person name="Carbonero P."/>
            <person name="Paz-Ares J."/>
            <person name="Davis S.J."/>
            <person name="Pecinka A."/>
            <person name="Quesneville H."/>
            <person name="Colot V."/>
            <person name="Lysak M.A."/>
            <person name="Weigel D."/>
            <person name="Coupland G."/>
            <person name="Schneeberger K."/>
        </authorList>
    </citation>
    <scope>NUCLEOTIDE SEQUENCE [LARGE SCALE GENOMIC DNA]</scope>
    <source>
        <strain evidence="2">cv. Pajares</strain>
    </source>
</reference>